<dbReference type="SUPFAM" id="SSF53649">
    <property type="entry name" value="Alkaline phosphatase-like"/>
    <property type="match status" value="2"/>
</dbReference>
<dbReference type="EMBL" id="JBITLV010000004">
    <property type="protein sequence ID" value="MFI7588331.1"/>
    <property type="molecule type" value="Genomic_DNA"/>
</dbReference>
<dbReference type="PANTHER" id="PTHR10151:SF120">
    <property type="entry name" value="BIS(5'-ADENOSYL)-TRIPHOSPHATASE"/>
    <property type="match status" value="1"/>
</dbReference>
<name>A0ABW8APQ6_9ACTN</name>
<organism evidence="1 2">
    <name type="scientific">Spongisporangium articulatum</name>
    <dbReference type="NCBI Taxonomy" id="3362603"/>
    <lineage>
        <taxon>Bacteria</taxon>
        <taxon>Bacillati</taxon>
        <taxon>Actinomycetota</taxon>
        <taxon>Actinomycetes</taxon>
        <taxon>Kineosporiales</taxon>
        <taxon>Kineosporiaceae</taxon>
        <taxon>Spongisporangium</taxon>
    </lineage>
</organism>
<reference evidence="1 2" key="1">
    <citation type="submission" date="2024-10" db="EMBL/GenBank/DDBJ databases">
        <title>The Natural Products Discovery Center: Release of the First 8490 Sequenced Strains for Exploring Actinobacteria Biosynthetic Diversity.</title>
        <authorList>
            <person name="Kalkreuter E."/>
            <person name="Kautsar S.A."/>
            <person name="Yang D."/>
            <person name="Bader C.D."/>
            <person name="Teijaro C.N."/>
            <person name="Fluegel L."/>
            <person name="Davis C.M."/>
            <person name="Simpson J.R."/>
            <person name="Lauterbach L."/>
            <person name="Steele A.D."/>
            <person name="Gui C."/>
            <person name="Meng S."/>
            <person name="Li G."/>
            <person name="Viehrig K."/>
            <person name="Ye F."/>
            <person name="Su P."/>
            <person name="Kiefer A.F."/>
            <person name="Nichols A."/>
            <person name="Cepeda A.J."/>
            <person name="Yan W."/>
            <person name="Fan B."/>
            <person name="Jiang Y."/>
            <person name="Adhikari A."/>
            <person name="Zheng C.-J."/>
            <person name="Schuster L."/>
            <person name="Cowan T.M."/>
            <person name="Smanski M.J."/>
            <person name="Chevrette M.G."/>
            <person name="De Carvalho L.P.S."/>
            <person name="Shen B."/>
        </authorList>
    </citation>
    <scope>NUCLEOTIDE SEQUENCE [LARGE SCALE GENOMIC DNA]</scope>
    <source>
        <strain evidence="1 2">NPDC049639</strain>
    </source>
</reference>
<dbReference type="PANTHER" id="PTHR10151">
    <property type="entry name" value="ECTONUCLEOTIDE PYROPHOSPHATASE/PHOSPHODIESTERASE"/>
    <property type="match status" value="1"/>
</dbReference>
<dbReference type="Pfam" id="PF01663">
    <property type="entry name" value="Phosphodiest"/>
    <property type="match status" value="1"/>
</dbReference>
<dbReference type="Gene3D" id="3.40.720.10">
    <property type="entry name" value="Alkaline Phosphatase, subunit A"/>
    <property type="match status" value="2"/>
</dbReference>
<keyword evidence="2" id="KW-1185">Reference proteome</keyword>
<evidence type="ECO:0000313" key="2">
    <source>
        <dbReference type="Proteomes" id="UP001612915"/>
    </source>
</evidence>
<comment type="caution">
    <text evidence="1">The sequence shown here is derived from an EMBL/GenBank/DDBJ whole genome shotgun (WGS) entry which is preliminary data.</text>
</comment>
<dbReference type="Proteomes" id="UP001612915">
    <property type="component" value="Unassembled WGS sequence"/>
</dbReference>
<proteinExistence type="predicted"/>
<dbReference type="RefSeq" id="WP_398281695.1">
    <property type="nucleotide sequence ID" value="NZ_JBITLV010000004.1"/>
</dbReference>
<evidence type="ECO:0000313" key="1">
    <source>
        <dbReference type="EMBL" id="MFI7588331.1"/>
    </source>
</evidence>
<sequence length="501" mass="53395">MADIVTPVVEALTAPDLAGVVDLVAHPDPHGAPGEAVIVAHATGRVRLTLDADGTERHEVLAGRDPVADTDPLAFLPYDLEQIDPSPANATNAYPEPARRLLGFFSDPDRSPDLAIVHTPGHYFPEYGGHRGEHGSLDVIQSRAPFILSGAGVPRRGVVDGYAHVVDVTPTLLRAAGVDERFHADAAGEPLDGRARTDLLEAGAGRYVIGILWDGGHCSDLLHLAAQGTLPNVARLIEHGTALRGGAVAEFPSVTLCNHTSALTGVGPGRHGVLGNVFYDRAQRRRILANDETTWHRSAEWFRPSVATVFEMLTRADPDATSACVDEAIDRGATASTMQLIRAAGGNDGGGALDAALPPAEDSPYLGNRAHLADSYYRFCSRVDDIGVLQMQQHWASAAVAPRLTWWSNIVTDAGHHAGGPRSAIARDSLMDADRRLGALFDHLDALGVTEDVTFLMTADHGFETADPRVRGDWKGRLDDVSARLGVGFRDEGPGLVYLDV</sequence>
<accession>A0ABW8APQ6</accession>
<dbReference type="InterPro" id="IPR017850">
    <property type="entry name" value="Alkaline_phosphatase_core_sf"/>
</dbReference>
<gene>
    <name evidence="1" type="ORF">ACIB24_14775</name>
</gene>
<protein>
    <submittedName>
        <fullName evidence="1">Alkaline phosphatase family protein</fullName>
    </submittedName>
</protein>
<dbReference type="InterPro" id="IPR002591">
    <property type="entry name" value="Phosphodiest/P_Trfase"/>
</dbReference>